<dbReference type="AlphaFoldDB" id="A0A4Y6UAA9"/>
<reference evidence="2 3" key="1">
    <citation type="submission" date="2019-03" db="EMBL/GenBank/DDBJ databases">
        <title>The complete genome sequence of Swingsia_sp. F3b2 LMG30590(T).</title>
        <authorList>
            <person name="Chua K.-O."/>
            <person name="Chan K.-G."/>
            <person name="See-Too W.-S."/>
        </authorList>
    </citation>
    <scope>NUCLEOTIDE SEQUENCE [LARGE SCALE GENOMIC DNA]</scope>
    <source>
        <strain evidence="2 3">F3b2</strain>
    </source>
</reference>
<proteinExistence type="predicted"/>
<dbReference type="KEGG" id="swf:E3E12_03520"/>
<evidence type="ECO:0000313" key="3">
    <source>
        <dbReference type="Proteomes" id="UP000318709"/>
    </source>
</evidence>
<organism evidence="2 3">
    <name type="scientific">Formicincola oecophyllae</name>
    <dbReference type="NCBI Taxonomy" id="2558361"/>
    <lineage>
        <taxon>Bacteria</taxon>
        <taxon>Pseudomonadati</taxon>
        <taxon>Pseudomonadota</taxon>
        <taxon>Alphaproteobacteria</taxon>
        <taxon>Acetobacterales</taxon>
        <taxon>Acetobacteraceae</taxon>
        <taxon>Formicincola</taxon>
    </lineage>
</organism>
<dbReference type="OrthoDB" id="8478256at2"/>
<sequence>MTPTGAPTRPASKGLTRPLAGALALFMGAWSLAGCSGEDAMRAFGIKRTLPDEYTVLTRAPLAMPPSEKLVLPGAANANRPDESPRVQALQTLAPETALHTETGEGSKGQSELVLQAQHNAKAPHNAELGDADKGFVDSLMFWQGGGAGDVVDSKAENARIKRDSALGRSFSEGATPTTRKH</sequence>
<name>A0A4Y6UAA9_9PROT</name>
<accession>A0A4Y6UAA9</accession>
<feature type="compositionally biased region" description="Polar residues" evidence="1">
    <location>
        <begin position="173"/>
        <end position="182"/>
    </location>
</feature>
<feature type="region of interest" description="Disordered" evidence="1">
    <location>
        <begin position="162"/>
        <end position="182"/>
    </location>
</feature>
<gene>
    <name evidence="2" type="ORF">E3E12_03520</name>
</gene>
<evidence type="ECO:0000313" key="2">
    <source>
        <dbReference type="EMBL" id="QDH14342.1"/>
    </source>
</evidence>
<dbReference type="InterPro" id="IPR021395">
    <property type="entry name" value="DUF3035"/>
</dbReference>
<dbReference type="Pfam" id="PF11233">
    <property type="entry name" value="DUF3035"/>
    <property type="match status" value="1"/>
</dbReference>
<protein>
    <submittedName>
        <fullName evidence="2">DUF3035 domain-containing protein</fullName>
    </submittedName>
</protein>
<dbReference type="EMBL" id="CP038231">
    <property type="protein sequence ID" value="QDH14342.1"/>
    <property type="molecule type" value="Genomic_DNA"/>
</dbReference>
<dbReference type="Proteomes" id="UP000318709">
    <property type="component" value="Chromosome"/>
</dbReference>
<keyword evidence="3" id="KW-1185">Reference proteome</keyword>
<evidence type="ECO:0000256" key="1">
    <source>
        <dbReference type="SAM" id="MobiDB-lite"/>
    </source>
</evidence>